<accession>A0ABR1K2V0</accession>
<dbReference type="Proteomes" id="UP001498398">
    <property type="component" value="Unassembled WGS sequence"/>
</dbReference>
<gene>
    <name evidence="2" type="ORF">VKT23_002724</name>
</gene>
<evidence type="ECO:0000256" key="1">
    <source>
        <dbReference type="SAM" id="MobiDB-lite"/>
    </source>
</evidence>
<proteinExistence type="predicted"/>
<keyword evidence="3" id="KW-1185">Reference proteome</keyword>
<organism evidence="2 3">
    <name type="scientific">Marasmiellus scandens</name>
    <dbReference type="NCBI Taxonomy" id="2682957"/>
    <lineage>
        <taxon>Eukaryota</taxon>
        <taxon>Fungi</taxon>
        <taxon>Dikarya</taxon>
        <taxon>Basidiomycota</taxon>
        <taxon>Agaricomycotina</taxon>
        <taxon>Agaricomycetes</taxon>
        <taxon>Agaricomycetidae</taxon>
        <taxon>Agaricales</taxon>
        <taxon>Marasmiineae</taxon>
        <taxon>Omphalotaceae</taxon>
        <taxon>Marasmiellus</taxon>
    </lineage>
</organism>
<name>A0ABR1K2V0_9AGAR</name>
<sequence>MLDLRKKQESAPTQAHEYADAVLDAANAGSDDDWDEMFNMSQTSFAPEPRHSASVEDVTDENEMEEREKERLYMETRRIYKQVYAHKDYRRQEDKIAMDQAHWEQQLPEHVDAYMQYRYMRSVGEACTDAVKSRRSGPGADPRRVEVLERRGVLKEAERIELIKTDPEGSDAKSNCSLDGTNLQLRRMRSRTKSDEENIETS</sequence>
<feature type="region of interest" description="Disordered" evidence="1">
    <location>
        <begin position="42"/>
        <end position="68"/>
    </location>
</feature>
<evidence type="ECO:0000313" key="2">
    <source>
        <dbReference type="EMBL" id="KAK7471315.1"/>
    </source>
</evidence>
<feature type="compositionally biased region" description="Polar residues" evidence="1">
    <location>
        <begin position="172"/>
        <end position="184"/>
    </location>
</feature>
<protein>
    <submittedName>
        <fullName evidence="2">Uncharacterized protein</fullName>
    </submittedName>
</protein>
<evidence type="ECO:0000313" key="3">
    <source>
        <dbReference type="Proteomes" id="UP001498398"/>
    </source>
</evidence>
<feature type="region of interest" description="Disordered" evidence="1">
    <location>
        <begin position="164"/>
        <end position="202"/>
    </location>
</feature>
<dbReference type="EMBL" id="JBANRG010000002">
    <property type="protein sequence ID" value="KAK7471315.1"/>
    <property type="molecule type" value="Genomic_DNA"/>
</dbReference>
<comment type="caution">
    <text evidence="2">The sequence shown here is derived from an EMBL/GenBank/DDBJ whole genome shotgun (WGS) entry which is preliminary data.</text>
</comment>
<feature type="region of interest" description="Disordered" evidence="1">
    <location>
        <begin position="1"/>
        <end position="24"/>
    </location>
</feature>
<reference evidence="2 3" key="1">
    <citation type="submission" date="2024-01" db="EMBL/GenBank/DDBJ databases">
        <title>A draft genome for the cacao thread blight pathogen Marasmiellus scandens.</title>
        <authorList>
            <person name="Baruah I.K."/>
            <person name="Leung J."/>
            <person name="Bukari Y."/>
            <person name="Amoako-Attah I."/>
            <person name="Meinhardt L.W."/>
            <person name="Bailey B.A."/>
            <person name="Cohen S.P."/>
        </authorList>
    </citation>
    <scope>NUCLEOTIDE SEQUENCE [LARGE SCALE GENOMIC DNA]</scope>
    <source>
        <strain evidence="2 3">GH-19</strain>
    </source>
</reference>